<evidence type="ECO:0000259" key="4">
    <source>
        <dbReference type="Pfam" id="PF14257"/>
    </source>
</evidence>
<reference evidence="5 6" key="1">
    <citation type="submission" date="2018-11" db="EMBL/GenBank/DDBJ databases">
        <title>Genome sequencing and assembly of Clostridium tagluense strain A121.</title>
        <authorList>
            <person name="Murakami T."/>
            <person name="Segawa T."/>
            <person name="Shcherbakova V.A."/>
            <person name="Mori H."/>
            <person name="Yoshimura Y."/>
        </authorList>
    </citation>
    <scope>NUCLEOTIDE SEQUENCE [LARGE SCALE GENOMIC DNA]</scope>
    <source>
        <strain evidence="5 6">A121</strain>
    </source>
</reference>
<protein>
    <recommendedName>
        <fullName evidence="4">DUF4349 domain-containing protein</fullName>
    </recommendedName>
</protein>
<keyword evidence="3" id="KW-0732">Signal</keyword>
<keyword evidence="2" id="KW-1133">Transmembrane helix</keyword>
<dbReference type="OrthoDB" id="2162337at2"/>
<proteinExistence type="predicted"/>
<feature type="region of interest" description="Disordered" evidence="1">
    <location>
        <begin position="31"/>
        <end position="69"/>
    </location>
</feature>
<keyword evidence="6" id="KW-1185">Reference proteome</keyword>
<evidence type="ECO:0000313" key="6">
    <source>
        <dbReference type="Proteomes" id="UP000287872"/>
    </source>
</evidence>
<accession>A0A401UMH5</accession>
<keyword evidence="2" id="KW-0812">Transmembrane</keyword>
<feature type="signal peptide" evidence="3">
    <location>
        <begin position="1"/>
        <end position="21"/>
    </location>
</feature>
<name>A0A401UMH5_9CLOT</name>
<keyword evidence="2" id="KW-0472">Membrane</keyword>
<evidence type="ECO:0000256" key="1">
    <source>
        <dbReference type="SAM" id="MobiDB-lite"/>
    </source>
</evidence>
<dbReference type="Proteomes" id="UP000287872">
    <property type="component" value="Unassembled WGS sequence"/>
</dbReference>
<gene>
    <name evidence="5" type="ORF">Ctaglu_23560</name>
</gene>
<evidence type="ECO:0000256" key="2">
    <source>
        <dbReference type="SAM" id="Phobius"/>
    </source>
</evidence>
<dbReference type="RefSeq" id="WP_125001864.1">
    <property type="nucleotide sequence ID" value="NZ_BHYK01000011.1"/>
</dbReference>
<organism evidence="5 6">
    <name type="scientific">Clostridium tagluense</name>
    <dbReference type="NCBI Taxonomy" id="360422"/>
    <lineage>
        <taxon>Bacteria</taxon>
        <taxon>Bacillati</taxon>
        <taxon>Bacillota</taxon>
        <taxon>Clostridia</taxon>
        <taxon>Eubacteriales</taxon>
        <taxon>Clostridiaceae</taxon>
        <taxon>Clostridium</taxon>
    </lineage>
</organism>
<dbReference type="Pfam" id="PF14257">
    <property type="entry name" value="DUF4349"/>
    <property type="match status" value="1"/>
</dbReference>
<feature type="transmembrane region" description="Helical" evidence="2">
    <location>
        <begin position="273"/>
        <end position="298"/>
    </location>
</feature>
<sequence length="304" mass="33249">MKKKFKSIAVILMLMIMISFATGGCGSKKASSNNESKSSIEVSKGNGGLSDGSTGVAKDEGKSGTDSKTNLKASLVGQGKIIRNGIIQMETLSFDVAVKQILSKTNSMGGYVQSSNISGTSIEAKLSEQSRKGVFILRVPKTEFDAFILQIGNLGSITNKQISTEDVTSAYFDTQAHLKSLTIQEERLLELLKKTGELKDIIVLEKELSTVRYEIEGLTGNLKKWDNLIDFCTLNIELVEVHKIKENPVSFVGKIVNGFVSSAKSVVDFGKSLILTISILIPYLLVLSIIFLIVRYIYKYIKKS</sequence>
<dbReference type="EMBL" id="BHYK01000011">
    <property type="protein sequence ID" value="GCD10733.1"/>
    <property type="molecule type" value="Genomic_DNA"/>
</dbReference>
<dbReference type="PROSITE" id="PS51257">
    <property type="entry name" value="PROKAR_LIPOPROTEIN"/>
    <property type="match status" value="1"/>
</dbReference>
<evidence type="ECO:0000313" key="5">
    <source>
        <dbReference type="EMBL" id="GCD10733.1"/>
    </source>
</evidence>
<feature type="compositionally biased region" description="Low complexity" evidence="1">
    <location>
        <begin position="31"/>
        <end position="44"/>
    </location>
</feature>
<dbReference type="InterPro" id="IPR025645">
    <property type="entry name" value="DUF4349"/>
</dbReference>
<comment type="caution">
    <text evidence="5">The sequence shown here is derived from an EMBL/GenBank/DDBJ whole genome shotgun (WGS) entry which is preliminary data.</text>
</comment>
<feature type="domain" description="DUF4349" evidence="4">
    <location>
        <begin position="80"/>
        <end position="295"/>
    </location>
</feature>
<dbReference type="AlphaFoldDB" id="A0A401UMH5"/>
<evidence type="ECO:0000256" key="3">
    <source>
        <dbReference type="SAM" id="SignalP"/>
    </source>
</evidence>
<feature type="chain" id="PRO_5039018196" description="DUF4349 domain-containing protein" evidence="3">
    <location>
        <begin position="22"/>
        <end position="304"/>
    </location>
</feature>